<accession>A0A8C5U7N4</accession>
<evidence type="ECO:0008006" key="3">
    <source>
        <dbReference type="Google" id="ProtNLM"/>
    </source>
</evidence>
<reference evidence="1" key="1">
    <citation type="submission" date="2025-08" db="UniProtKB">
        <authorList>
            <consortium name="Ensembl"/>
        </authorList>
    </citation>
    <scope>IDENTIFICATION</scope>
</reference>
<name>A0A8C5U7N4_9PASS</name>
<dbReference type="InterPro" id="IPR036179">
    <property type="entry name" value="Ig-like_dom_sf"/>
</dbReference>
<proteinExistence type="predicted"/>
<evidence type="ECO:0000313" key="1">
    <source>
        <dbReference type="Ensembl" id="ENSMCSP00000018045.1"/>
    </source>
</evidence>
<keyword evidence="2" id="KW-1185">Reference proteome</keyword>
<dbReference type="InterPro" id="IPR013783">
    <property type="entry name" value="Ig-like_fold"/>
</dbReference>
<dbReference type="OrthoDB" id="8908372at2759"/>
<dbReference type="Ensembl" id="ENSMCST00000018503.1">
    <property type="protein sequence ID" value="ENSMCSP00000018045.1"/>
    <property type="gene ID" value="ENSMCSG00000012675.1"/>
</dbReference>
<dbReference type="AlphaFoldDB" id="A0A8C5U7N4"/>
<dbReference type="SUPFAM" id="SSF48726">
    <property type="entry name" value="Immunoglobulin"/>
    <property type="match status" value="1"/>
</dbReference>
<reference evidence="1" key="2">
    <citation type="submission" date="2025-09" db="UniProtKB">
        <authorList>
            <consortium name="Ensembl"/>
        </authorList>
    </citation>
    <scope>IDENTIFICATION</scope>
</reference>
<organism evidence="1 2">
    <name type="scientific">Malurus cyaneus samueli</name>
    <dbReference type="NCBI Taxonomy" id="2593467"/>
    <lineage>
        <taxon>Eukaryota</taxon>
        <taxon>Metazoa</taxon>
        <taxon>Chordata</taxon>
        <taxon>Craniata</taxon>
        <taxon>Vertebrata</taxon>
        <taxon>Euteleostomi</taxon>
        <taxon>Archelosauria</taxon>
        <taxon>Archosauria</taxon>
        <taxon>Dinosauria</taxon>
        <taxon>Saurischia</taxon>
        <taxon>Theropoda</taxon>
        <taxon>Coelurosauria</taxon>
        <taxon>Aves</taxon>
        <taxon>Neognathae</taxon>
        <taxon>Neoaves</taxon>
        <taxon>Telluraves</taxon>
        <taxon>Australaves</taxon>
        <taxon>Passeriformes</taxon>
        <taxon>Meliphagoidea</taxon>
        <taxon>Maluridae</taxon>
        <taxon>Malurus</taxon>
    </lineage>
</organism>
<protein>
    <recommendedName>
        <fullName evidence="3">Immunoglobulin V-set domain-containing protein</fullName>
    </recommendedName>
</protein>
<dbReference type="Proteomes" id="UP000694560">
    <property type="component" value="Unplaced"/>
</dbReference>
<sequence>APMRTPSDSLALAFTGSYPLMLLATLPALGSPRQCHSSVGGHINDHFAQGGSNHWHQQRSGVDLSLVIDPRHPSRFARIQVGSRARLTITGVQAEDEAVYFCAGQDSSSGMTQAMGSETKTSALSYPLGPGLWTSFHLRKIMKSPSIVVMARVTNACCHAGRFAFHCPIWTRGP</sequence>
<dbReference type="Gene3D" id="2.60.40.10">
    <property type="entry name" value="Immunoglobulins"/>
    <property type="match status" value="1"/>
</dbReference>
<evidence type="ECO:0000313" key="2">
    <source>
        <dbReference type="Proteomes" id="UP000694560"/>
    </source>
</evidence>